<gene>
    <name evidence="1" type="ORF">HPB47_015982</name>
</gene>
<evidence type="ECO:0000313" key="1">
    <source>
        <dbReference type="EMBL" id="KAG0441350.1"/>
    </source>
</evidence>
<accession>A0AC60QU38</accession>
<name>A0AC60QU38_IXOPE</name>
<dbReference type="Proteomes" id="UP000805193">
    <property type="component" value="Unassembled WGS sequence"/>
</dbReference>
<dbReference type="EMBL" id="JABSTQ010004691">
    <property type="protein sequence ID" value="KAG0441350.1"/>
    <property type="molecule type" value="Genomic_DNA"/>
</dbReference>
<feature type="non-terminal residue" evidence="1">
    <location>
        <position position="352"/>
    </location>
</feature>
<proteinExistence type="predicted"/>
<keyword evidence="2" id="KW-1185">Reference proteome</keyword>
<reference evidence="1 2" key="1">
    <citation type="journal article" date="2020" name="Cell">
        <title>Large-Scale Comparative Analyses of Tick Genomes Elucidate Their Genetic Diversity and Vector Capacities.</title>
        <authorList>
            <consortium name="Tick Genome and Microbiome Consortium (TIGMIC)"/>
            <person name="Jia N."/>
            <person name="Wang J."/>
            <person name="Shi W."/>
            <person name="Du L."/>
            <person name="Sun Y."/>
            <person name="Zhan W."/>
            <person name="Jiang J.F."/>
            <person name="Wang Q."/>
            <person name="Zhang B."/>
            <person name="Ji P."/>
            <person name="Bell-Sakyi L."/>
            <person name="Cui X.M."/>
            <person name="Yuan T.T."/>
            <person name="Jiang B.G."/>
            <person name="Yang W.F."/>
            <person name="Lam T.T."/>
            <person name="Chang Q.C."/>
            <person name="Ding S.J."/>
            <person name="Wang X.J."/>
            <person name="Zhu J.G."/>
            <person name="Ruan X.D."/>
            <person name="Zhao L."/>
            <person name="Wei J.T."/>
            <person name="Ye R.Z."/>
            <person name="Que T.C."/>
            <person name="Du C.H."/>
            <person name="Zhou Y.H."/>
            <person name="Cheng J.X."/>
            <person name="Dai P.F."/>
            <person name="Guo W.B."/>
            <person name="Han X.H."/>
            <person name="Huang E.J."/>
            <person name="Li L.F."/>
            <person name="Wei W."/>
            <person name="Gao Y.C."/>
            <person name="Liu J.Z."/>
            <person name="Shao H.Z."/>
            <person name="Wang X."/>
            <person name="Wang C.C."/>
            <person name="Yang T.C."/>
            <person name="Huo Q.B."/>
            <person name="Li W."/>
            <person name="Chen H.Y."/>
            <person name="Chen S.E."/>
            <person name="Zhou L.G."/>
            <person name="Ni X.B."/>
            <person name="Tian J.H."/>
            <person name="Sheng Y."/>
            <person name="Liu T."/>
            <person name="Pan Y.S."/>
            <person name="Xia L.Y."/>
            <person name="Li J."/>
            <person name="Zhao F."/>
            <person name="Cao W.C."/>
        </authorList>
    </citation>
    <scope>NUCLEOTIDE SEQUENCE [LARGE SCALE GENOMIC DNA]</scope>
    <source>
        <strain evidence="1">Iper-2018</strain>
    </source>
</reference>
<protein>
    <submittedName>
        <fullName evidence="1">Uncharacterized protein</fullName>
    </submittedName>
</protein>
<comment type="caution">
    <text evidence="1">The sequence shown here is derived from an EMBL/GenBank/DDBJ whole genome shotgun (WGS) entry which is preliminary data.</text>
</comment>
<sequence>MAGRQPSRSGDSTLLGQPFLAHEDIDVGDSTEDTGQIATLLHTLSSISASGIKSPNSRRARAQCPLVLPDIPENISLEDWSIEACYIVDMVYPSPRNCSYLTSSCTAAFMEPSRWAADIESSLLLSSLTESSSIESLPVTQSDAYRKVVRSVTPKGEGLQCRRNENPDVLVVMGTAKFPCHRAVVSMHSQYFQRILGVNPSTQKLELQRVFSEAFRVLLDNMYSGRLHITCQNDQKHAVYVYVTARKYGLQWVGNRELRLLQHRLEETVTCKPFLDLDLPQVSELLSGNSVDVWGEMVIFLAALHWLNHNYLEHEERVLRVLHCVRFSTMSSEELLRCLYPPLLPGIMEAPN</sequence>
<organism evidence="1 2">
    <name type="scientific">Ixodes persulcatus</name>
    <name type="common">Taiga tick</name>
    <dbReference type="NCBI Taxonomy" id="34615"/>
    <lineage>
        <taxon>Eukaryota</taxon>
        <taxon>Metazoa</taxon>
        <taxon>Ecdysozoa</taxon>
        <taxon>Arthropoda</taxon>
        <taxon>Chelicerata</taxon>
        <taxon>Arachnida</taxon>
        <taxon>Acari</taxon>
        <taxon>Parasitiformes</taxon>
        <taxon>Ixodida</taxon>
        <taxon>Ixodoidea</taxon>
        <taxon>Ixodidae</taxon>
        <taxon>Ixodinae</taxon>
        <taxon>Ixodes</taxon>
    </lineage>
</organism>
<evidence type="ECO:0000313" key="2">
    <source>
        <dbReference type="Proteomes" id="UP000805193"/>
    </source>
</evidence>